<organism evidence="2">
    <name type="scientific">marine sediment metagenome</name>
    <dbReference type="NCBI Taxonomy" id="412755"/>
    <lineage>
        <taxon>unclassified sequences</taxon>
        <taxon>metagenomes</taxon>
        <taxon>ecological metagenomes</taxon>
    </lineage>
</organism>
<sequence length="265" mass="30200">MRLSPLIRKYTMQDWLVDVVFTCRGKEYKRTIGIQPVTLSKEEALKTARYKVLTDSHDLEQVYRLRYKCYRAEGSIPANKSELMADPFDETENCVHVAVEMDGRILASVRLHLVSKLSLASPTLEVFPGLMDNLKRGQTLLDPTRFVTDPTARKQRVPLHFLALRIPFLAAMFYDIDLALAPVRSEHTAFYRRYLGYEFAMKPRSYPGLEKPVHLMTCKVREQRDAVLERTPVFGPVAEIPHSDIAFPALSGVYAARKKGDPKAA</sequence>
<evidence type="ECO:0000259" key="1">
    <source>
        <dbReference type="Pfam" id="PF21926"/>
    </source>
</evidence>
<name>A0A0F9D2P5_9ZZZZ</name>
<gene>
    <name evidence="2" type="ORF">LCGC14_2252000</name>
</gene>
<protein>
    <recommendedName>
        <fullName evidence="1">N-acyl amino acid synthase FeeM catalytic core domain-containing protein</fullName>
    </recommendedName>
</protein>
<dbReference type="InterPro" id="IPR054597">
    <property type="entry name" value="FeeM_cat"/>
</dbReference>
<dbReference type="SUPFAM" id="SSF55729">
    <property type="entry name" value="Acyl-CoA N-acyltransferases (Nat)"/>
    <property type="match status" value="1"/>
</dbReference>
<dbReference type="InterPro" id="IPR016181">
    <property type="entry name" value="Acyl_CoA_acyltransferase"/>
</dbReference>
<comment type="caution">
    <text evidence="2">The sequence shown here is derived from an EMBL/GenBank/DDBJ whole genome shotgun (WGS) entry which is preliminary data.</text>
</comment>
<feature type="domain" description="N-acyl amino acid synthase FeeM catalytic core" evidence="1">
    <location>
        <begin position="61"/>
        <end position="218"/>
    </location>
</feature>
<accession>A0A0F9D2P5</accession>
<evidence type="ECO:0000313" key="2">
    <source>
        <dbReference type="EMBL" id="KKL55779.1"/>
    </source>
</evidence>
<dbReference type="Pfam" id="PF21926">
    <property type="entry name" value="FeeM"/>
    <property type="match status" value="1"/>
</dbReference>
<proteinExistence type="predicted"/>
<dbReference type="EMBL" id="LAZR01030717">
    <property type="protein sequence ID" value="KKL55779.1"/>
    <property type="molecule type" value="Genomic_DNA"/>
</dbReference>
<dbReference type="Gene3D" id="3.40.630.30">
    <property type="match status" value="1"/>
</dbReference>
<dbReference type="AlphaFoldDB" id="A0A0F9D2P5"/>
<reference evidence="2" key="1">
    <citation type="journal article" date="2015" name="Nature">
        <title>Complex archaea that bridge the gap between prokaryotes and eukaryotes.</title>
        <authorList>
            <person name="Spang A."/>
            <person name="Saw J.H."/>
            <person name="Jorgensen S.L."/>
            <person name="Zaremba-Niedzwiedzka K."/>
            <person name="Martijn J."/>
            <person name="Lind A.E."/>
            <person name="van Eijk R."/>
            <person name="Schleper C."/>
            <person name="Guy L."/>
            <person name="Ettema T.J."/>
        </authorList>
    </citation>
    <scope>NUCLEOTIDE SEQUENCE</scope>
</reference>